<gene>
    <name evidence="1" type="ORF">rCG_54750</name>
</gene>
<protein>
    <submittedName>
        <fullName evidence="1">RCG54750</fullName>
    </submittedName>
</protein>
<dbReference type="Proteomes" id="UP000234681">
    <property type="component" value="Chromosome 5"/>
</dbReference>
<dbReference type="AlphaFoldDB" id="A6IJ53"/>
<reference evidence="2" key="1">
    <citation type="submission" date="2005-09" db="EMBL/GenBank/DDBJ databases">
        <authorList>
            <person name="Mural R.J."/>
            <person name="Li P.W."/>
            <person name="Adams M.D."/>
            <person name="Amanatides P.G."/>
            <person name="Baden-Tillson H."/>
            <person name="Barnstead M."/>
            <person name="Chin S.H."/>
            <person name="Dew I."/>
            <person name="Evans C.A."/>
            <person name="Ferriera S."/>
            <person name="Flanigan M."/>
            <person name="Fosler C."/>
            <person name="Glodek A."/>
            <person name="Gu Z."/>
            <person name="Holt R.A."/>
            <person name="Jennings D."/>
            <person name="Kraft C.L."/>
            <person name="Lu F."/>
            <person name="Nguyen T."/>
            <person name="Nusskern D.R."/>
            <person name="Pfannkoch C.M."/>
            <person name="Sitter C."/>
            <person name="Sutton G.G."/>
            <person name="Venter J.C."/>
            <person name="Wang Z."/>
            <person name="Woodage T."/>
            <person name="Zheng X.H."/>
            <person name="Zhong F."/>
        </authorList>
    </citation>
    <scope>NUCLEOTIDE SEQUENCE [LARGE SCALE GENOMIC DNA]</scope>
    <source>
        <strain>BN</strain>
        <strain evidence="2">Sprague-Dawley</strain>
    </source>
</reference>
<organism evidence="1 2">
    <name type="scientific">Rattus norvegicus</name>
    <name type="common">Rat</name>
    <dbReference type="NCBI Taxonomy" id="10116"/>
    <lineage>
        <taxon>Eukaryota</taxon>
        <taxon>Metazoa</taxon>
        <taxon>Chordata</taxon>
        <taxon>Craniata</taxon>
        <taxon>Vertebrata</taxon>
        <taxon>Euteleostomi</taxon>
        <taxon>Mammalia</taxon>
        <taxon>Eutheria</taxon>
        <taxon>Euarchontoglires</taxon>
        <taxon>Glires</taxon>
        <taxon>Rodentia</taxon>
        <taxon>Myomorpha</taxon>
        <taxon>Muroidea</taxon>
        <taxon>Muridae</taxon>
        <taxon>Murinae</taxon>
        <taxon>Rattus</taxon>
    </lineage>
</organism>
<evidence type="ECO:0000313" key="1">
    <source>
        <dbReference type="EMBL" id="EDL98773.1"/>
    </source>
</evidence>
<dbReference type="EMBL" id="CH473962">
    <property type="protein sequence ID" value="EDL98773.1"/>
    <property type="molecule type" value="Genomic_DNA"/>
</dbReference>
<name>A6IJ53_RAT</name>
<accession>A6IJ53</accession>
<proteinExistence type="predicted"/>
<evidence type="ECO:0000313" key="2">
    <source>
        <dbReference type="Proteomes" id="UP000234681"/>
    </source>
</evidence>
<sequence>MKTVPPTATSISSQNSCLKPSWDNMTQFSLCRTMLIPNHDFLCRGTSLLG</sequence>